<name>D6RL51_COPC7</name>
<comment type="caution">
    <text evidence="2">The sequence shown here is derived from an EMBL/GenBank/DDBJ whole genome shotgun (WGS) entry which is preliminary data.</text>
</comment>
<dbReference type="EMBL" id="AACS02000003">
    <property type="protein sequence ID" value="EFI28052.1"/>
    <property type="molecule type" value="Genomic_DNA"/>
</dbReference>
<evidence type="ECO:0000256" key="1">
    <source>
        <dbReference type="SAM" id="SignalP"/>
    </source>
</evidence>
<dbReference type="InParanoid" id="D6RL51"/>
<dbReference type="GeneID" id="9379673"/>
<gene>
    <name evidence="2" type="ORF">CC1G_14078</name>
</gene>
<dbReference type="Proteomes" id="UP000001861">
    <property type="component" value="Unassembled WGS sequence"/>
</dbReference>
<protein>
    <recommendedName>
        <fullName evidence="4">Secreted protein</fullName>
    </recommendedName>
</protein>
<organism evidence="2 3">
    <name type="scientific">Coprinopsis cinerea (strain Okayama-7 / 130 / ATCC MYA-4618 / FGSC 9003)</name>
    <name type="common">Inky cap fungus</name>
    <name type="synonym">Hormographiella aspergillata</name>
    <dbReference type="NCBI Taxonomy" id="240176"/>
    <lineage>
        <taxon>Eukaryota</taxon>
        <taxon>Fungi</taxon>
        <taxon>Dikarya</taxon>
        <taxon>Basidiomycota</taxon>
        <taxon>Agaricomycotina</taxon>
        <taxon>Agaricomycetes</taxon>
        <taxon>Agaricomycetidae</taxon>
        <taxon>Agaricales</taxon>
        <taxon>Agaricineae</taxon>
        <taxon>Psathyrellaceae</taxon>
        <taxon>Coprinopsis</taxon>
    </lineage>
</organism>
<evidence type="ECO:0008006" key="4">
    <source>
        <dbReference type="Google" id="ProtNLM"/>
    </source>
</evidence>
<dbReference type="VEuPathDB" id="FungiDB:CC1G_14078"/>
<keyword evidence="1" id="KW-0732">Signal</keyword>
<dbReference type="RefSeq" id="XP_002911546.1">
    <property type="nucleotide sequence ID" value="XM_002911500.1"/>
</dbReference>
<evidence type="ECO:0000313" key="3">
    <source>
        <dbReference type="Proteomes" id="UP000001861"/>
    </source>
</evidence>
<evidence type="ECO:0000313" key="2">
    <source>
        <dbReference type="EMBL" id="EFI28052.1"/>
    </source>
</evidence>
<dbReference type="AlphaFoldDB" id="D6RL51"/>
<dbReference type="KEGG" id="cci:CC1G_14078"/>
<proteinExistence type="predicted"/>
<sequence length="113" mass="12373">MATFASCLCNLKTRIWAHLIWTSAADVVLGLELSQCSRSTSHVRKKQVPLVILVVSKGGPKGPYCSLLPSLCTMSVDYTTLKRPRHPHATPRHRLPSSTTDTQANLLHGKVLA</sequence>
<feature type="signal peptide" evidence="1">
    <location>
        <begin position="1"/>
        <end position="17"/>
    </location>
</feature>
<accession>D6RL51</accession>
<feature type="chain" id="PRO_5003087443" description="Secreted protein" evidence="1">
    <location>
        <begin position="18"/>
        <end position="113"/>
    </location>
</feature>
<dbReference type="HOGENOM" id="CLU_2133377_0_0_1"/>
<keyword evidence="3" id="KW-1185">Reference proteome</keyword>
<reference evidence="2 3" key="1">
    <citation type="journal article" date="2010" name="Proc. Natl. Acad. Sci. U.S.A.">
        <title>Insights into evolution of multicellular fungi from the assembled chromosomes of the mushroom Coprinopsis cinerea (Coprinus cinereus).</title>
        <authorList>
            <person name="Stajich J.E."/>
            <person name="Wilke S.K."/>
            <person name="Ahren D."/>
            <person name="Au C.H."/>
            <person name="Birren B.W."/>
            <person name="Borodovsky M."/>
            <person name="Burns C."/>
            <person name="Canback B."/>
            <person name="Casselton L.A."/>
            <person name="Cheng C.K."/>
            <person name="Deng J."/>
            <person name="Dietrich F.S."/>
            <person name="Fargo D.C."/>
            <person name="Farman M.L."/>
            <person name="Gathman A.C."/>
            <person name="Goldberg J."/>
            <person name="Guigo R."/>
            <person name="Hoegger P.J."/>
            <person name="Hooker J.B."/>
            <person name="Huggins A."/>
            <person name="James T.Y."/>
            <person name="Kamada T."/>
            <person name="Kilaru S."/>
            <person name="Kodira C."/>
            <person name="Kues U."/>
            <person name="Kupfer D."/>
            <person name="Kwan H.S."/>
            <person name="Lomsadze A."/>
            <person name="Li W."/>
            <person name="Lilly W.W."/>
            <person name="Ma L.J."/>
            <person name="Mackey A.J."/>
            <person name="Manning G."/>
            <person name="Martin F."/>
            <person name="Muraguchi H."/>
            <person name="Natvig D.O."/>
            <person name="Palmerini H."/>
            <person name="Ramesh M.A."/>
            <person name="Rehmeyer C.J."/>
            <person name="Roe B.A."/>
            <person name="Shenoy N."/>
            <person name="Stanke M."/>
            <person name="Ter-Hovhannisyan V."/>
            <person name="Tunlid A."/>
            <person name="Velagapudi R."/>
            <person name="Vision T.J."/>
            <person name="Zeng Q."/>
            <person name="Zolan M.E."/>
            <person name="Pukkila P.J."/>
        </authorList>
    </citation>
    <scope>NUCLEOTIDE SEQUENCE [LARGE SCALE GENOMIC DNA]</scope>
    <source>
        <strain evidence="3">Okayama-7 / 130 / ATCC MYA-4618 / FGSC 9003</strain>
    </source>
</reference>